<feature type="region of interest" description="Disordered" evidence="1">
    <location>
        <begin position="109"/>
        <end position="190"/>
    </location>
</feature>
<dbReference type="HOGENOM" id="CLU_102629_0_0_1"/>
<evidence type="ECO:0000313" key="3">
    <source>
        <dbReference type="EMBL" id="ETR97970.1"/>
    </source>
</evidence>
<feature type="compositionally biased region" description="Low complexity" evidence="1">
    <location>
        <begin position="110"/>
        <end position="129"/>
    </location>
</feature>
<name>A0A024S0L3_HYPJR</name>
<dbReference type="KEGG" id="trr:M419DRAFT_90245"/>
<feature type="transmembrane region" description="Helical" evidence="2">
    <location>
        <begin position="45"/>
        <end position="65"/>
    </location>
</feature>
<evidence type="ECO:0000256" key="2">
    <source>
        <dbReference type="SAM" id="Phobius"/>
    </source>
</evidence>
<keyword evidence="2" id="KW-1133">Transmembrane helix</keyword>
<dbReference type="EMBL" id="KI911166">
    <property type="protein sequence ID" value="ETR97970.1"/>
    <property type="molecule type" value="Genomic_DNA"/>
</dbReference>
<gene>
    <name evidence="3" type="ORF">M419DRAFT_90245</name>
</gene>
<reference evidence="4" key="1">
    <citation type="journal article" date="2013" name="Ind. Biotechnol.">
        <title>Comparative genomics analysis of Trichoderma reesei strains.</title>
        <authorList>
            <person name="Koike H."/>
            <person name="Aerts A."/>
            <person name="LaButti K."/>
            <person name="Grigoriev I.V."/>
            <person name="Baker S.E."/>
        </authorList>
    </citation>
    <scope>NUCLEOTIDE SEQUENCE [LARGE SCALE GENOMIC DNA]</scope>
    <source>
        <strain evidence="4">ATCC 56765 / BCRC 32924 / NRRL 11460 / Rut C-30</strain>
    </source>
</reference>
<keyword evidence="2" id="KW-0812">Transmembrane</keyword>
<proteinExistence type="predicted"/>
<feature type="transmembrane region" description="Helical" evidence="2">
    <location>
        <begin position="12"/>
        <end position="33"/>
    </location>
</feature>
<accession>A0A024S0L3</accession>
<keyword evidence="2" id="KW-0472">Membrane</keyword>
<protein>
    <submittedName>
        <fullName evidence="3">Uncharacterized protein</fullName>
    </submittedName>
</protein>
<dbReference type="Proteomes" id="UP000024376">
    <property type="component" value="Unassembled WGS sequence"/>
</dbReference>
<sequence length="190" mass="20862">MDTSTVIDYLRLISHYIALLGRLLTLPLRLLIWTPLSYLARALRIVFFPVFYLVAYVAGWFRGIVDFITALQPLYTFLATAALVGAFAGLTLATSSTVITSYLGMQGDTSRNGNGKSSSSSRSSSGRSRTPSQGKDPLSSYYSSPNTLVKDDSSSNEGEWYWPDPSPSRRRPATGLLSQTILEEEDDSDV</sequence>
<evidence type="ECO:0000256" key="1">
    <source>
        <dbReference type="SAM" id="MobiDB-lite"/>
    </source>
</evidence>
<feature type="transmembrane region" description="Helical" evidence="2">
    <location>
        <begin position="77"/>
        <end position="103"/>
    </location>
</feature>
<organism evidence="3 4">
    <name type="scientific">Hypocrea jecorina (strain ATCC 56765 / BCRC 32924 / NRRL 11460 / Rut C-30)</name>
    <name type="common">Trichoderma reesei</name>
    <dbReference type="NCBI Taxonomy" id="1344414"/>
    <lineage>
        <taxon>Eukaryota</taxon>
        <taxon>Fungi</taxon>
        <taxon>Dikarya</taxon>
        <taxon>Ascomycota</taxon>
        <taxon>Pezizomycotina</taxon>
        <taxon>Sordariomycetes</taxon>
        <taxon>Hypocreomycetidae</taxon>
        <taxon>Hypocreales</taxon>
        <taxon>Hypocreaceae</taxon>
        <taxon>Trichoderma</taxon>
    </lineage>
</organism>
<evidence type="ECO:0000313" key="4">
    <source>
        <dbReference type="Proteomes" id="UP000024376"/>
    </source>
</evidence>
<dbReference type="OrthoDB" id="4502894at2759"/>
<dbReference type="AlphaFoldDB" id="A0A024S0L3"/>